<dbReference type="AlphaFoldDB" id="A0A4R5U1I3"/>
<accession>A0A4R5U1I3</accession>
<dbReference type="InterPro" id="IPR037293">
    <property type="entry name" value="Gal_Oxidase_central_sf"/>
</dbReference>
<comment type="caution">
    <text evidence="3">The sequence shown here is derived from an EMBL/GenBank/DDBJ whole genome shotgun (WGS) entry which is preliminary data.</text>
</comment>
<keyword evidence="4" id="KW-1185">Reference proteome</keyword>
<dbReference type="InterPro" id="IPR015915">
    <property type="entry name" value="Kelch-typ_b-propeller"/>
</dbReference>
<sequence length="400" mass="41847">MASVYLSHHPLREDTMQTKPWLPAALAGTCAAAAVFFVSNASTPAEPGHPRLVQAGTMSTARAAHQATLLDSGQVLVTGGCGDGCSASLAAAELYEPSSRAFAATAPMSEPRNSHVAASLPGGRVLVAGGWSGRGVTGSAEIFEPAGRRFVPADSMAQPRAAARAAHLADGRVLVVGGQTAAFEVLASAEIFDPATSRFTGTRPMSTPRVGHAATALADGRVLVTGGAPSRRGDVMRSAELYDPRTGRFERTGDMLFPRRKHASVLLADGRVLVIGGSDGRDQQGRYHSTEWYDPATGRFTPGPDMHLARFKLPDAVVVSRSGDVVVAGGDRRVERLRARQGRFQLVDGGSSGAREFATATLLANGDVLVLGGYDERIVASASVWLLRAEQARLAQADAL</sequence>
<dbReference type="Pfam" id="PF01344">
    <property type="entry name" value="Kelch_1"/>
    <property type="match status" value="1"/>
</dbReference>
<dbReference type="PANTHER" id="PTHR46344">
    <property type="entry name" value="OS02G0202900 PROTEIN"/>
    <property type="match status" value="1"/>
</dbReference>
<evidence type="ECO:0000313" key="3">
    <source>
        <dbReference type="EMBL" id="TDK27424.1"/>
    </source>
</evidence>
<dbReference type="InterPro" id="IPR006652">
    <property type="entry name" value="Kelch_1"/>
</dbReference>
<dbReference type="SUPFAM" id="SSF117281">
    <property type="entry name" value="Kelch motif"/>
    <property type="match status" value="1"/>
</dbReference>
<dbReference type="Proteomes" id="UP000294796">
    <property type="component" value="Unassembled WGS sequence"/>
</dbReference>
<keyword evidence="1" id="KW-0880">Kelch repeat</keyword>
<evidence type="ECO:0000313" key="4">
    <source>
        <dbReference type="Proteomes" id="UP000294796"/>
    </source>
</evidence>
<keyword evidence="2" id="KW-0677">Repeat</keyword>
<proteinExistence type="predicted"/>
<protein>
    <recommendedName>
        <fullName evidence="5">Kelch-like protein</fullName>
    </recommendedName>
</protein>
<dbReference type="Gene3D" id="2.120.10.80">
    <property type="entry name" value="Kelch-type beta propeller"/>
    <property type="match status" value="1"/>
</dbReference>
<evidence type="ECO:0000256" key="1">
    <source>
        <dbReference type="ARBA" id="ARBA00022441"/>
    </source>
</evidence>
<dbReference type="Gene3D" id="2.130.10.80">
    <property type="entry name" value="Galactose oxidase/kelch, beta-propeller"/>
    <property type="match status" value="2"/>
</dbReference>
<reference evidence="3 4" key="1">
    <citation type="submission" date="2019-03" db="EMBL/GenBank/DDBJ databases">
        <title>Luteimonas zhaokaii sp.nov., isolated from the rectal contents of Plateau pika in Yushu, Qinghai Province, China.</title>
        <authorList>
            <person name="Zhang G."/>
        </authorList>
    </citation>
    <scope>NUCLEOTIDE SEQUENCE [LARGE SCALE GENOMIC DNA]</scope>
    <source>
        <strain evidence="3 4">B9</strain>
    </source>
</reference>
<gene>
    <name evidence="3" type="ORF">E2F46_04340</name>
</gene>
<organism evidence="3 4">
    <name type="scientific">Luteimonas aestuarii</name>
    <dbReference type="NCBI Taxonomy" id="453837"/>
    <lineage>
        <taxon>Bacteria</taxon>
        <taxon>Pseudomonadati</taxon>
        <taxon>Pseudomonadota</taxon>
        <taxon>Gammaproteobacteria</taxon>
        <taxon>Lysobacterales</taxon>
        <taxon>Lysobacteraceae</taxon>
        <taxon>Luteimonas</taxon>
    </lineage>
</organism>
<evidence type="ECO:0008006" key="5">
    <source>
        <dbReference type="Google" id="ProtNLM"/>
    </source>
</evidence>
<dbReference type="SMART" id="SM00612">
    <property type="entry name" value="Kelch"/>
    <property type="match status" value="5"/>
</dbReference>
<dbReference type="OrthoDB" id="246387at2"/>
<name>A0A4R5U1I3_9GAMM</name>
<dbReference type="PANTHER" id="PTHR46344:SF27">
    <property type="entry name" value="KELCH REPEAT SUPERFAMILY PROTEIN"/>
    <property type="match status" value="1"/>
</dbReference>
<dbReference type="EMBL" id="SMTF01000002">
    <property type="protein sequence ID" value="TDK27424.1"/>
    <property type="molecule type" value="Genomic_DNA"/>
</dbReference>
<evidence type="ECO:0000256" key="2">
    <source>
        <dbReference type="ARBA" id="ARBA00022737"/>
    </source>
</evidence>